<evidence type="ECO:0000256" key="5">
    <source>
        <dbReference type="ARBA" id="ARBA00022603"/>
    </source>
</evidence>
<dbReference type="EMBL" id="KV919311">
    <property type="protein sequence ID" value="OSX70116.1"/>
    <property type="molecule type" value="Genomic_DNA"/>
</dbReference>
<evidence type="ECO:0000313" key="8">
    <source>
        <dbReference type="EMBL" id="OSX70116.1"/>
    </source>
</evidence>
<dbReference type="PANTHER" id="PTHR11579:SF0">
    <property type="entry name" value="PROTEIN-L-ISOASPARTATE(D-ASPARTATE) O-METHYLTRANSFERASE"/>
    <property type="match status" value="1"/>
</dbReference>
<dbReference type="OrthoDB" id="73890at2759"/>
<evidence type="ECO:0000256" key="7">
    <source>
        <dbReference type="ARBA" id="ARBA00022691"/>
    </source>
</evidence>
<dbReference type="EC" id="2.1.1.77" evidence="3"/>
<reference evidence="8 9" key="1">
    <citation type="submission" date="2017-03" db="EMBL/GenBank/DDBJ databases">
        <title>WGS assembly of Porphyra umbilicalis.</title>
        <authorList>
            <person name="Brawley S.H."/>
            <person name="Blouin N.A."/>
            <person name="Ficko-Blean E."/>
            <person name="Wheeler G.L."/>
            <person name="Lohr M."/>
            <person name="Goodson H.V."/>
            <person name="Jenkins J.W."/>
            <person name="Blaby-Haas C.E."/>
            <person name="Helliwell K.E."/>
            <person name="Chan C."/>
            <person name="Marriage T."/>
            <person name="Bhattacharya D."/>
            <person name="Klein A.S."/>
            <person name="Badis Y."/>
            <person name="Brodie J."/>
            <person name="Cao Y."/>
            <person name="Collen J."/>
            <person name="Dittami S.M."/>
            <person name="Gachon C.M."/>
            <person name="Green B.R."/>
            <person name="Karpowicz S."/>
            <person name="Kim J.W."/>
            <person name="Kudahl U."/>
            <person name="Lin S."/>
            <person name="Michel G."/>
            <person name="Mittag M."/>
            <person name="Olson B.J."/>
            <person name="Pangilinan J."/>
            <person name="Peng Y."/>
            <person name="Qiu H."/>
            <person name="Shu S."/>
            <person name="Singer J.T."/>
            <person name="Smith A.G."/>
            <person name="Sprecher B.N."/>
            <person name="Wagner V."/>
            <person name="Wang W."/>
            <person name="Wang Z.-Y."/>
            <person name="Yan J."/>
            <person name="Yarish C."/>
            <person name="Zoeuner-Riek S."/>
            <person name="Zhuang Y."/>
            <person name="Zou Y."/>
            <person name="Lindquist E.A."/>
            <person name="Grimwood J."/>
            <person name="Barry K."/>
            <person name="Rokhsar D.S."/>
            <person name="Schmutz J."/>
            <person name="Stiller J.W."/>
            <person name="Grossman A.R."/>
            <person name="Prochnik S.E."/>
        </authorList>
    </citation>
    <scope>NUCLEOTIDE SEQUENCE [LARGE SCALE GENOMIC DNA]</scope>
    <source>
        <strain evidence="8">4086291</strain>
    </source>
</reference>
<organism evidence="8 9">
    <name type="scientific">Porphyra umbilicalis</name>
    <name type="common">Purple laver</name>
    <name type="synonym">Red alga</name>
    <dbReference type="NCBI Taxonomy" id="2786"/>
    <lineage>
        <taxon>Eukaryota</taxon>
        <taxon>Rhodophyta</taxon>
        <taxon>Bangiophyceae</taxon>
        <taxon>Bangiales</taxon>
        <taxon>Bangiaceae</taxon>
        <taxon>Porphyra</taxon>
    </lineage>
</organism>
<protein>
    <recommendedName>
        <fullName evidence="3">protein-L-isoaspartate(D-aspartate) O-methyltransferase</fullName>
        <ecNumber evidence="3">2.1.1.77</ecNumber>
    </recommendedName>
</protein>
<dbReference type="Pfam" id="PF01135">
    <property type="entry name" value="PCMT"/>
    <property type="match status" value="2"/>
</dbReference>
<keyword evidence="7" id="KW-0949">S-adenosyl-L-methionine</keyword>
<dbReference type="GO" id="GO:0004719">
    <property type="term" value="F:protein-L-isoaspartate (D-aspartate) O-methyltransferase activity"/>
    <property type="evidence" value="ECO:0007669"/>
    <property type="project" value="UniProtKB-EC"/>
</dbReference>
<proteinExistence type="inferred from homology"/>
<evidence type="ECO:0000313" key="9">
    <source>
        <dbReference type="Proteomes" id="UP000218209"/>
    </source>
</evidence>
<evidence type="ECO:0000256" key="2">
    <source>
        <dbReference type="ARBA" id="ARBA00005369"/>
    </source>
</evidence>
<evidence type="ECO:0000256" key="4">
    <source>
        <dbReference type="ARBA" id="ARBA00022490"/>
    </source>
</evidence>
<evidence type="ECO:0000256" key="3">
    <source>
        <dbReference type="ARBA" id="ARBA00011890"/>
    </source>
</evidence>
<dbReference type="Gene3D" id="3.40.50.150">
    <property type="entry name" value="Vaccinia Virus protein VP39"/>
    <property type="match status" value="1"/>
</dbReference>
<sequence length="355" mass="34705">MRGLHRLSFLVPNFSAWAPSRQAPVSAAPTRRSAGGARRSRFFVPPLPPFFRGTPLPPSPRCAARAAAPPRPRGMAWTCSAATHRDLTAALAAAGLLTSPRLIDAFRSVDRAAFVPPRSVRAAYADAPQGIGWGATISAPHMHAMCVELLGGVLGLGGGGRVAPAGGGRGGGGGGGAAVAAADGGGNGGAPETGDRVLDVLDVGVGSGFLAGVLAVALGDRGRVVGIDHVAELVTAAHDSLTRAGVSAVVATAAAADGGGGDAAAAAPPRPTPAGTVELHAADGRAGLPGRTWDAIHVGAAADGGVPPPALVAALKVGGRMVVPVGGGGGGAATATAAKCCWRSTGWRRGPTGWS</sequence>
<dbReference type="AlphaFoldDB" id="A0A1X6NNQ2"/>
<gene>
    <name evidence="8" type="ORF">BU14_0897s0005</name>
</gene>
<comment type="subcellular location">
    <subcellularLocation>
        <location evidence="1">Cytoplasm</location>
    </subcellularLocation>
</comment>
<dbReference type="InterPro" id="IPR000682">
    <property type="entry name" value="PCMT"/>
</dbReference>
<dbReference type="Proteomes" id="UP000218209">
    <property type="component" value="Unassembled WGS sequence"/>
</dbReference>
<comment type="similarity">
    <text evidence="2">Belongs to the methyltransferase superfamily. L-isoaspartyl/D-aspartyl protein methyltransferase family.</text>
</comment>
<evidence type="ECO:0000256" key="6">
    <source>
        <dbReference type="ARBA" id="ARBA00022679"/>
    </source>
</evidence>
<dbReference type="InterPro" id="IPR029063">
    <property type="entry name" value="SAM-dependent_MTases_sf"/>
</dbReference>
<keyword evidence="9" id="KW-1185">Reference proteome</keyword>
<keyword evidence="5" id="KW-0489">Methyltransferase</keyword>
<keyword evidence="6" id="KW-0808">Transferase</keyword>
<accession>A0A1X6NNQ2</accession>
<evidence type="ECO:0000256" key="1">
    <source>
        <dbReference type="ARBA" id="ARBA00004496"/>
    </source>
</evidence>
<dbReference type="SUPFAM" id="SSF53335">
    <property type="entry name" value="S-adenosyl-L-methionine-dependent methyltransferases"/>
    <property type="match status" value="2"/>
</dbReference>
<dbReference type="PANTHER" id="PTHR11579">
    <property type="entry name" value="PROTEIN-L-ISOASPARTATE O-METHYLTRANSFERASE"/>
    <property type="match status" value="1"/>
</dbReference>
<keyword evidence="4" id="KW-0963">Cytoplasm</keyword>
<name>A0A1X6NNQ2_PORUM</name>
<dbReference type="GO" id="GO:0032259">
    <property type="term" value="P:methylation"/>
    <property type="evidence" value="ECO:0007669"/>
    <property type="project" value="UniProtKB-KW"/>
</dbReference>
<dbReference type="GO" id="GO:0005737">
    <property type="term" value="C:cytoplasm"/>
    <property type="evidence" value="ECO:0007669"/>
    <property type="project" value="UniProtKB-SubCell"/>
</dbReference>